<proteinExistence type="predicted"/>
<sequence>MVNHTREPDGNVNHVRIRELEVELVKCQEQLARASDRNNELESTLIENQRTLQNLSDTITVHKNNEDNLQKLNDSLGDKLSEREKTNGELESVRHYI</sequence>
<feature type="compositionally biased region" description="Basic and acidic residues" evidence="2">
    <location>
        <begin position="76"/>
        <end position="97"/>
    </location>
</feature>
<keyword evidence="1" id="KW-0175">Coiled coil</keyword>
<accession>A0A8H8CJ61</accession>
<evidence type="ECO:0000256" key="2">
    <source>
        <dbReference type="SAM" id="MobiDB-lite"/>
    </source>
</evidence>
<organism evidence="5">
    <name type="scientific">Psilocybe cubensis</name>
    <name type="common">Psychedelic mushroom</name>
    <name type="synonym">Stropharia cubensis</name>
    <dbReference type="NCBI Taxonomy" id="181762"/>
    <lineage>
        <taxon>Eukaryota</taxon>
        <taxon>Fungi</taxon>
        <taxon>Dikarya</taxon>
        <taxon>Basidiomycota</taxon>
        <taxon>Agaricomycotina</taxon>
        <taxon>Agaricomycetes</taxon>
        <taxon>Agaricomycetidae</taxon>
        <taxon>Agaricales</taxon>
        <taxon>Agaricineae</taxon>
        <taxon>Strophariaceae</taxon>
        <taxon>Psilocybe</taxon>
    </lineage>
</organism>
<dbReference type="EMBL" id="JAFIQS010000027">
    <property type="protein sequence ID" value="KAG5161742.1"/>
    <property type="molecule type" value="Genomic_DNA"/>
</dbReference>
<dbReference type="EMBL" id="JAFIQS010000007">
    <property type="protein sequence ID" value="KAG5167418.1"/>
    <property type="molecule type" value="Genomic_DNA"/>
</dbReference>
<evidence type="ECO:0000313" key="4">
    <source>
        <dbReference type="EMBL" id="KAG5164998.1"/>
    </source>
</evidence>
<name>A0A8H8CJ61_PSICU</name>
<dbReference type="AlphaFoldDB" id="A0A8H8CJ61"/>
<reference evidence="5" key="1">
    <citation type="submission" date="2021-02" db="EMBL/GenBank/DDBJ databases">
        <title>Psilocybe cubensis genome.</title>
        <authorList>
            <person name="Mckernan K.J."/>
            <person name="Crawford S."/>
            <person name="Trippe A."/>
            <person name="Kane L.T."/>
            <person name="Mclaughlin S."/>
        </authorList>
    </citation>
    <scope>NUCLEOTIDE SEQUENCE [LARGE SCALE GENOMIC DNA]</scope>
    <source>
        <strain evidence="5">MGC-MH-2018</strain>
    </source>
</reference>
<feature type="coiled-coil region" evidence="1">
    <location>
        <begin position="17"/>
        <end position="58"/>
    </location>
</feature>
<dbReference type="EMBL" id="JAFIQS010000010">
    <property type="protein sequence ID" value="KAG5164998.1"/>
    <property type="molecule type" value="Genomic_DNA"/>
</dbReference>
<evidence type="ECO:0000313" key="3">
    <source>
        <dbReference type="EMBL" id="KAG5161742.1"/>
    </source>
</evidence>
<evidence type="ECO:0000313" key="5">
    <source>
        <dbReference type="EMBL" id="KAG5167418.1"/>
    </source>
</evidence>
<gene>
    <name evidence="5" type="ORF">JR316_007767</name>
    <name evidence="4" type="ORF">JR316_009692</name>
    <name evidence="3" type="ORF">JR316_013402</name>
</gene>
<feature type="region of interest" description="Disordered" evidence="2">
    <location>
        <begin position="74"/>
        <end position="97"/>
    </location>
</feature>
<comment type="caution">
    <text evidence="5">The sequence shown here is derived from an EMBL/GenBank/DDBJ whole genome shotgun (WGS) entry which is preliminary data.</text>
</comment>
<evidence type="ECO:0000256" key="1">
    <source>
        <dbReference type="SAM" id="Coils"/>
    </source>
</evidence>
<protein>
    <submittedName>
        <fullName evidence="5">Uncharacterized protein</fullName>
    </submittedName>
</protein>